<feature type="compositionally biased region" description="Polar residues" evidence="1">
    <location>
        <begin position="904"/>
        <end position="916"/>
    </location>
</feature>
<feature type="transmembrane region" description="Helical" evidence="2">
    <location>
        <begin position="366"/>
        <end position="390"/>
    </location>
</feature>
<dbReference type="Pfam" id="PF07916">
    <property type="entry name" value="TraG_N"/>
    <property type="match status" value="1"/>
</dbReference>
<keyword evidence="2" id="KW-0472">Membrane</keyword>
<feature type="region of interest" description="Disordered" evidence="1">
    <location>
        <begin position="904"/>
        <end position="923"/>
    </location>
</feature>
<keyword evidence="2" id="KW-0812">Transmembrane</keyword>
<feature type="region of interest" description="Disordered" evidence="1">
    <location>
        <begin position="966"/>
        <end position="997"/>
    </location>
</feature>
<gene>
    <name evidence="4" type="ORF">DFR44_12324</name>
</gene>
<evidence type="ECO:0000259" key="3">
    <source>
        <dbReference type="Pfam" id="PF07916"/>
    </source>
</evidence>
<organism evidence="4 5">
    <name type="scientific">Hydromonas duriensis</name>
    <dbReference type="NCBI Taxonomy" id="1527608"/>
    <lineage>
        <taxon>Bacteria</taxon>
        <taxon>Pseudomonadati</taxon>
        <taxon>Pseudomonadota</taxon>
        <taxon>Betaproteobacteria</taxon>
        <taxon>Burkholderiales</taxon>
        <taxon>Burkholderiaceae</taxon>
        <taxon>Hydromonas</taxon>
    </lineage>
</organism>
<feature type="transmembrane region" description="Helical" evidence="2">
    <location>
        <begin position="339"/>
        <end position="360"/>
    </location>
</feature>
<evidence type="ECO:0000256" key="2">
    <source>
        <dbReference type="SAM" id="Phobius"/>
    </source>
</evidence>
<protein>
    <submittedName>
        <fullName evidence="4">TraG-like protein</fullName>
    </submittedName>
</protein>
<evidence type="ECO:0000313" key="5">
    <source>
        <dbReference type="Proteomes" id="UP000294480"/>
    </source>
</evidence>
<name>A0A4R6Y505_9BURK</name>
<evidence type="ECO:0000256" key="1">
    <source>
        <dbReference type="SAM" id="MobiDB-lite"/>
    </source>
</evidence>
<keyword evidence="2" id="KW-1133">Transmembrane helix</keyword>
<evidence type="ECO:0000313" key="4">
    <source>
        <dbReference type="EMBL" id="TDR30300.1"/>
    </source>
</evidence>
<dbReference type="RefSeq" id="WP_133621280.1">
    <property type="nucleotide sequence ID" value="NZ_SNZE01000023.1"/>
</dbReference>
<dbReference type="EMBL" id="SNZE01000023">
    <property type="protein sequence ID" value="TDR30300.1"/>
    <property type="molecule type" value="Genomic_DNA"/>
</dbReference>
<feature type="compositionally biased region" description="Polar residues" evidence="1">
    <location>
        <begin position="684"/>
        <end position="693"/>
    </location>
</feature>
<feature type="region of interest" description="Disordered" evidence="1">
    <location>
        <begin position="786"/>
        <end position="806"/>
    </location>
</feature>
<dbReference type="AlphaFoldDB" id="A0A4R6Y505"/>
<feature type="transmembrane region" description="Helical" evidence="2">
    <location>
        <begin position="56"/>
        <end position="73"/>
    </location>
</feature>
<dbReference type="InterPro" id="IPR012931">
    <property type="entry name" value="TraG_N_Proteobacteria"/>
</dbReference>
<feature type="region of interest" description="Disordered" evidence="1">
    <location>
        <begin position="650"/>
        <end position="693"/>
    </location>
</feature>
<dbReference type="OrthoDB" id="8610629at2"/>
<feature type="domain" description="TraG N-terminal Proteobacteria" evidence="3">
    <location>
        <begin position="2"/>
        <end position="461"/>
    </location>
</feature>
<sequence length="997" mass="106919">MEYYTYGNVDMVYDMLNSVALMMGGNSGFESMTKAMTLIAFLGMVIHGVFKGTIEFLSKWFIGFMILWMGFFVPKADMMIVDQTNPTYVKVVNNMPYGLVVIGNISSKIGKWVTDKTEAVFTPVDDLAYSRTGMVFGANAYLTARKLSLLDFDPKLQGDWANFVENCSRYDVNLYHKYTLDEARNSTDLLTLLGKTNQALPTNVSGTTMDCDYAYNNLAQRTRSLVPQVYVNKLASMLNPGMNSKQSVLQNSAATAMSRLKTSYDDMFSTVQADALGIIQQEVMVNMVKMAHMQNAQVTGNTTQMQAAIAASQAEAQAINSQNTAAILAAKYLPIINNLIEAIVLALFPIVMLIIIMSGLRFFQVLIGYFTVIMWIKLWPGLFAIVNGIAKAVMNNRIGANTDIHGTTLANASDVLSIAHTTQATAGYLAFSVPVISWYLVSMLKGGIESLATSAASAGQRSSEQAGAAVGAGNINMGNSAWDSTNAHKWDTSKRYMSANMYDMNSAGMSTKGTLAAGSFMDNRGNIHGATTGATFYNATQNSLGVSANNELSRASGFSQAASREQSLANRYEAQATQSRTAANQSAVSWALNESDGVRSSLGTNSAISAQNRQALDTAAKITSELAAKWGNKDSFITLSQIGSDVGLGLSGGKTIQTDNTPKNEADKSKPNKNPSKFGFETKIGSSENAQTKTEYQRDLSDAIKQAKSQGISFTSDVGEQISKSKAFESSLASGNQFAQQTASNLSEAQSASLSASTSFSKSQSYREQSEQSLRHALSMSDNMSPQIGKAYADAGNPDMSTPEGRQKFMSSLANVITDSASPQVQGSVFDAGADVPIEPIQGGRAAVDSAYGSASSGVSGFAQAGQANVRDLAQASGMGGGLRGRINETGNSLGQDADSRIASNQSDFKSQQSRINDAGQGIRDEARNEAKNLSLGQEFARWDNETKHDDITGHLSGEVNNARFLDDPKSTASTVHAGDTQKPINSIRKVKPRWQK</sequence>
<comment type="caution">
    <text evidence="4">The sequence shown here is derived from an EMBL/GenBank/DDBJ whole genome shotgun (WGS) entry which is preliminary data.</text>
</comment>
<accession>A0A4R6Y505</accession>
<dbReference type="Proteomes" id="UP000294480">
    <property type="component" value="Unassembled WGS sequence"/>
</dbReference>
<reference evidence="4 5" key="1">
    <citation type="submission" date="2019-03" db="EMBL/GenBank/DDBJ databases">
        <title>Genomic Encyclopedia of Type Strains, Phase IV (KMG-IV): sequencing the most valuable type-strain genomes for metagenomic binning, comparative biology and taxonomic classification.</title>
        <authorList>
            <person name="Goeker M."/>
        </authorList>
    </citation>
    <scope>NUCLEOTIDE SEQUENCE [LARGE SCALE GENOMIC DNA]</scope>
    <source>
        <strain evidence="4 5">DSM 102852</strain>
    </source>
</reference>
<keyword evidence="5" id="KW-1185">Reference proteome</keyword>
<proteinExistence type="predicted"/>